<keyword evidence="1" id="KW-1133">Transmembrane helix</keyword>
<name>A0AAX4JAE3_9MICR</name>
<feature type="transmembrane region" description="Helical" evidence="1">
    <location>
        <begin position="122"/>
        <end position="141"/>
    </location>
</feature>
<keyword evidence="3" id="KW-1185">Reference proteome</keyword>
<protein>
    <submittedName>
        <fullName evidence="2">Membrane protein</fullName>
    </submittedName>
</protein>
<gene>
    <name evidence="2" type="ORF">VNE69_03087</name>
</gene>
<keyword evidence="1" id="KW-0472">Membrane</keyword>
<dbReference type="AlphaFoldDB" id="A0AAX4JAE3"/>
<sequence length="177" mass="21246">MIIILLIKYHVCSYATHYDSEHAIVKPKTTKQHKEKLCNVHTHTSQEKNIEESKKIKKNLDRRELETKYCCIDLEENQSPNNKRKSCANICYKIFKKFLYYDVVRILMLLICFYNFGELGYWLIMLLIFIADYYKFIIKFFKKIKIFSRKKTNNEDFNVEKTSLVDTNTTRNDDSLV</sequence>
<organism evidence="2 3">
    <name type="scientific">Vairimorpha necatrix</name>
    <dbReference type="NCBI Taxonomy" id="6039"/>
    <lineage>
        <taxon>Eukaryota</taxon>
        <taxon>Fungi</taxon>
        <taxon>Fungi incertae sedis</taxon>
        <taxon>Microsporidia</taxon>
        <taxon>Nosematidae</taxon>
        <taxon>Vairimorpha</taxon>
    </lineage>
</organism>
<dbReference type="Proteomes" id="UP001334084">
    <property type="component" value="Chromosome 3"/>
</dbReference>
<proteinExistence type="predicted"/>
<dbReference type="GeneID" id="90540683"/>
<reference evidence="2" key="1">
    <citation type="journal article" date="2024" name="BMC Genomics">
        <title>Functional annotation of a divergent genome using sequence and structure-based similarity.</title>
        <authorList>
            <person name="Svedberg D."/>
            <person name="Winiger R.R."/>
            <person name="Berg A."/>
            <person name="Sharma H."/>
            <person name="Tellgren-Roth C."/>
            <person name="Debrunner-Vossbrinck B.A."/>
            <person name="Vossbrinck C.R."/>
            <person name="Barandun J."/>
        </authorList>
    </citation>
    <scope>NUCLEOTIDE SEQUENCE</scope>
    <source>
        <strain evidence="2">Illinois isolate</strain>
    </source>
</reference>
<evidence type="ECO:0000256" key="1">
    <source>
        <dbReference type="SAM" id="Phobius"/>
    </source>
</evidence>
<evidence type="ECO:0000313" key="3">
    <source>
        <dbReference type="Proteomes" id="UP001334084"/>
    </source>
</evidence>
<keyword evidence="1" id="KW-0812">Transmembrane</keyword>
<evidence type="ECO:0000313" key="2">
    <source>
        <dbReference type="EMBL" id="WUR02866.1"/>
    </source>
</evidence>
<feature type="transmembrane region" description="Helical" evidence="1">
    <location>
        <begin position="98"/>
        <end position="116"/>
    </location>
</feature>
<accession>A0AAX4JAE3</accession>
<dbReference type="KEGG" id="vnx:VNE69_03087"/>
<dbReference type="RefSeq" id="XP_065329011.1">
    <property type="nucleotide sequence ID" value="XM_065472939.1"/>
</dbReference>
<dbReference type="EMBL" id="CP142728">
    <property type="protein sequence ID" value="WUR02866.1"/>
    <property type="molecule type" value="Genomic_DNA"/>
</dbReference>